<dbReference type="AlphaFoldDB" id="A0A3P8BN37"/>
<gene>
    <name evidence="9" type="ORF">HPBE_LOCUS18260</name>
</gene>
<evidence type="ECO:0000256" key="5">
    <source>
        <dbReference type="ARBA" id="ARBA00022763"/>
    </source>
</evidence>
<evidence type="ECO:0000256" key="7">
    <source>
        <dbReference type="ARBA" id="ARBA00023242"/>
    </source>
</evidence>
<keyword evidence="6" id="KW-0808">Transferase</keyword>
<dbReference type="InterPro" id="IPR056802">
    <property type="entry name" value="ATR-like_M-HEAT"/>
</dbReference>
<dbReference type="EMBL" id="UZAH01030568">
    <property type="protein sequence ID" value="VDP10988.1"/>
    <property type="molecule type" value="Genomic_DNA"/>
</dbReference>
<evidence type="ECO:0000256" key="4">
    <source>
        <dbReference type="ARBA" id="ARBA00022527"/>
    </source>
</evidence>
<dbReference type="GO" id="GO:0000723">
    <property type="term" value="P:telomere maintenance"/>
    <property type="evidence" value="ECO:0007669"/>
    <property type="project" value="TreeGrafter"/>
</dbReference>
<reference evidence="11" key="2">
    <citation type="submission" date="2019-09" db="UniProtKB">
        <authorList>
            <consortium name="WormBaseParasite"/>
        </authorList>
    </citation>
    <scope>IDENTIFICATION</scope>
</reference>
<evidence type="ECO:0000259" key="8">
    <source>
        <dbReference type="PROSITE" id="PS51189"/>
    </source>
</evidence>
<dbReference type="Pfam" id="PF25030">
    <property type="entry name" value="M-HEAT_ATR"/>
    <property type="match status" value="1"/>
</dbReference>
<dbReference type="Pfam" id="PF23593">
    <property type="entry name" value="HEAT_ATR"/>
    <property type="match status" value="1"/>
</dbReference>
<reference evidence="9 10" key="1">
    <citation type="submission" date="2018-11" db="EMBL/GenBank/DDBJ databases">
        <authorList>
            <consortium name="Pathogen Informatics"/>
        </authorList>
    </citation>
    <scope>NUCLEOTIDE SEQUENCE [LARGE SCALE GENOMIC DNA]</scope>
</reference>
<dbReference type="InterPro" id="IPR057564">
    <property type="entry name" value="HEAT_ATR"/>
</dbReference>
<dbReference type="PROSITE" id="PS51189">
    <property type="entry name" value="FAT"/>
    <property type="match status" value="1"/>
</dbReference>
<keyword evidence="10" id="KW-1185">Reference proteome</keyword>
<evidence type="ECO:0000313" key="11">
    <source>
        <dbReference type="WBParaSite" id="HPBE_0001826101-mRNA-1"/>
    </source>
</evidence>
<accession>A0A3P8BN37</accession>
<comment type="similarity">
    <text evidence="2">Belongs to the PI3/PI4-kinase family. ATM subfamily.</text>
</comment>
<evidence type="ECO:0000256" key="2">
    <source>
        <dbReference type="ARBA" id="ARBA00010769"/>
    </source>
</evidence>
<comment type="subcellular location">
    <subcellularLocation>
        <location evidence="1">Nucleus</location>
    </subcellularLocation>
</comment>
<dbReference type="PANTHER" id="PTHR11139:SF69">
    <property type="entry name" value="SERINE_THREONINE-PROTEIN KINASE ATR"/>
    <property type="match status" value="1"/>
</dbReference>
<dbReference type="InterPro" id="IPR014009">
    <property type="entry name" value="PIK_FAT"/>
</dbReference>
<dbReference type="Proteomes" id="UP000050761">
    <property type="component" value="Unassembled WGS sequence"/>
</dbReference>
<evidence type="ECO:0000256" key="6">
    <source>
        <dbReference type="ARBA" id="ARBA00022777"/>
    </source>
</evidence>
<dbReference type="GO" id="GO:0006281">
    <property type="term" value="P:DNA repair"/>
    <property type="evidence" value="ECO:0007669"/>
    <property type="project" value="TreeGrafter"/>
</dbReference>
<dbReference type="EC" id="2.7.11.1" evidence="3"/>
<dbReference type="OrthoDB" id="381190at2759"/>
<dbReference type="PANTHER" id="PTHR11139">
    <property type="entry name" value="ATAXIA TELANGIECTASIA MUTATED ATM -RELATED"/>
    <property type="match status" value="1"/>
</dbReference>
<dbReference type="WBParaSite" id="HPBE_0001826101-mRNA-1">
    <property type="protein sequence ID" value="HPBE_0001826101-mRNA-1"/>
    <property type="gene ID" value="HPBE_0001826101"/>
</dbReference>
<evidence type="ECO:0000256" key="1">
    <source>
        <dbReference type="ARBA" id="ARBA00004123"/>
    </source>
</evidence>
<sequence length="838" mass="95732">MVRIRIVYYRLSEECRKDIEPFRSSSLVQNNDRRGPIKERPVVDHVQTYEDWLLQCFIIGVPKVRQHPEKELFKALKWIVFAKDAVFTRYVLPQLIIRLILENNEEMIGEYCDEMSSVLRRVVTNAAGWMRLAAHVVFSVLDTLEQYAIQRLAKKRPNDKVFELERTQAFLTRVFSEKAASGSLLVVVAAERCQCMHRALRWCEQHEIKQDSLGCNIFDRDHFFTLERIYTQLQNVDGVLGSFECISACTSPTADERILALEANGDYNEALPLYAQSVRNKELQLIKCLLRLNQPQLALNTATSFHESDEKSAELESVLASSQLEATWHLKDWGALEKMVQYTVLYEFQRTDPLLDRGESSWGAACASILCAVRRRESPKLTERLLAARQRQVERITAKTIEDSNTYTQAYKYIANLHILEEIDECTNTLSLLSSQRQVNLTAVLDKWQSCRLARQSGHVQIAWTFLVEAKAVGVNLKDVGMEEARFEFQKGNQSQAIGLLTKLLNTKFADMNKLFTDFVHWNELGAKSAADSPDVMVKRTSKESRAAFAESYRSNSLRLLLQVQLLRAEYMLKSGAVAATDLYQIYLSLQRFDVPSEDLHYRVAVFCDGMYSIDTEKVSILGTEAIQNRGSDSRSMEMNNRDNNDIAQMNTEISRAFRQLDSYAFYTAFPQLISRIVHPNASVFSTLKAILADLICKYPHQCIWQAIAVYRTGQWQKNIRQERLAEKKLKNCGNFSDLPRVSPSLHNFFSSGEMHCSKLMGAKDRGLTGTRIVSPSIMLPLTEMMEHALPKDHNDQVVEVIALSGPYSHSRVRKFHIARHSSLAGTDSVLWKRSLGI</sequence>
<keyword evidence="5" id="KW-0227">DNA damage</keyword>
<dbReference type="GO" id="GO:0005694">
    <property type="term" value="C:chromosome"/>
    <property type="evidence" value="ECO:0007669"/>
    <property type="project" value="TreeGrafter"/>
</dbReference>
<feature type="domain" description="FAT" evidence="8">
    <location>
        <begin position="207"/>
        <end position="713"/>
    </location>
</feature>
<keyword evidence="7" id="KW-0539">Nucleus</keyword>
<evidence type="ECO:0000313" key="9">
    <source>
        <dbReference type="EMBL" id="VDP10988.1"/>
    </source>
</evidence>
<keyword evidence="6" id="KW-0418">Kinase</keyword>
<organism evidence="9">
    <name type="scientific">Heligmosomoides polygyrus</name>
    <name type="common">Parasitic roundworm</name>
    <dbReference type="NCBI Taxonomy" id="6339"/>
    <lineage>
        <taxon>Eukaryota</taxon>
        <taxon>Metazoa</taxon>
        <taxon>Ecdysozoa</taxon>
        <taxon>Nematoda</taxon>
        <taxon>Chromadorea</taxon>
        <taxon>Rhabditida</taxon>
        <taxon>Rhabditina</taxon>
        <taxon>Rhabditomorpha</taxon>
        <taxon>Strongyloidea</taxon>
        <taxon>Heligmosomidae</taxon>
        <taxon>Heligmosomoides</taxon>
    </lineage>
</organism>
<dbReference type="InterPro" id="IPR050517">
    <property type="entry name" value="DDR_Repair_Kinase"/>
</dbReference>
<dbReference type="GO" id="GO:0005634">
    <property type="term" value="C:nucleus"/>
    <property type="evidence" value="ECO:0007669"/>
    <property type="project" value="UniProtKB-SubCell"/>
</dbReference>
<dbReference type="GO" id="GO:0004674">
    <property type="term" value="F:protein serine/threonine kinase activity"/>
    <property type="evidence" value="ECO:0007669"/>
    <property type="project" value="UniProtKB-KW"/>
</dbReference>
<evidence type="ECO:0000313" key="10">
    <source>
        <dbReference type="Proteomes" id="UP000050761"/>
    </source>
</evidence>
<keyword evidence="4" id="KW-0723">Serine/threonine-protein kinase</keyword>
<name>A0A3P8BN37_HELPZ</name>
<evidence type="ECO:0000256" key="3">
    <source>
        <dbReference type="ARBA" id="ARBA00012513"/>
    </source>
</evidence>
<protein>
    <recommendedName>
        <fullName evidence="3">non-specific serine/threonine protein kinase</fullName>
        <ecNumber evidence="3">2.7.11.1</ecNumber>
    </recommendedName>
</protein>
<proteinExistence type="inferred from homology"/>
<dbReference type="GO" id="GO:0000077">
    <property type="term" value="P:DNA damage checkpoint signaling"/>
    <property type="evidence" value="ECO:0007669"/>
    <property type="project" value="TreeGrafter"/>
</dbReference>